<evidence type="ECO:0000256" key="11">
    <source>
        <dbReference type="ARBA" id="ARBA00032441"/>
    </source>
</evidence>
<comment type="similarity">
    <text evidence="2">Belongs to the TsaE family.</text>
</comment>
<comment type="subcellular location">
    <subcellularLocation>
        <location evidence="1">Cytoplasm</location>
    </subcellularLocation>
</comment>
<evidence type="ECO:0000313" key="13">
    <source>
        <dbReference type="Proteomes" id="UP000185469"/>
    </source>
</evidence>
<dbReference type="PANTHER" id="PTHR33540">
    <property type="entry name" value="TRNA THREONYLCARBAMOYLADENOSINE BIOSYNTHESIS PROTEIN TSAE"/>
    <property type="match status" value="1"/>
</dbReference>
<name>A0A1L7CW86_9CORY</name>
<dbReference type="PANTHER" id="PTHR33540:SF2">
    <property type="entry name" value="TRNA THREONYLCARBAMOYLADENOSINE BIOSYNTHESIS PROTEIN TSAE"/>
    <property type="match status" value="1"/>
</dbReference>
<reference evidence="12 13" key="1">
    <citation type="submission" date="2014-08" db="EMBL/GenBank/DDBJ databases">
        <title>Complete genome sequence of Corynebacterium sphenisci CECT 5990(T) (=DSM 44792(T)), isolated from healthy wild penguins.</title>
        <authorList>
            <person name="Ruckert C."/>
            <person name="Albersmeier A."/>
            <person name="Winkler A."/>
            <person name="Kalinowski J."/>
        </authorList>
    </citation>
    <scope>NUCLEOTIDE SEQUENCE [LARGE SCALE GENOMIC DNA]</scope>
    <source>
        <strain evidence="12 13">DSM 44792</strain>
    </source>
</reference>
<evidence type="ECO:0000256" key="10">
    <source>
        <dbReference type="ARBA" id="ARBA00024908"/>
    </source>
</evidence>
<keyword evidence="13" id="KW-1185">Reference proteome</keyword>
<evidence type="ECO:0000256" key="8">
    <source>
        <dbReference type="ARBA" id="ARBA00022840"/>
    </source>
</evidence>
<keyword evidence="9" id="KW-0460">Magnesium</keyword>
<dbReference type="NCBIfam" id="TIGR00150">
    <property type="entry name" value="T6A_YjeE"/>
    <property type="match status" value="1"/>
</dbReference>
<evidence type="ECO:0000313" key="12">
    <source>
        <dbReference type="EMBL" id="APT90071.1"/>
    </source>
</evidence>
<dbReference type="AlphaFoldDB" id="A0A1L7CW86"/>
<evidence type="ECO:0000256" key="5">
    <source>
        <dbReference type="ARBA" id="ARBA00022694"/>
    </source>
</evidence>
<dbReference type="Proteomes" id="UP000185469">
    <property type="component" value="Chromosome"/>
</dbReference>
<dbReference type="Pfam" id="PF02367">
    <property type="entry name" value="TsaE"/>
    <property type="match status" value="1"/>
</dbReference>
<dbReference type="GO" id="GO:0005524">
    <property type="term" value="F:ATP binding"/>
    <property type="evidence" value="ECO:0007669"/>
    <property type="project" value="UniProtKB-KW"/>
</dbReference>
<dbReference type="RefSeq" id="WP_075691287.1">
    <property type="nucleotide sequence ID" value="NZ_CP009248.1"/>
</dbReference>
<dbReference type="InterPro" id="IPR003442">
    <property type="entry name" value="T6A_TsaE"/>
</dbReference>
<dbReference type="InterPro" id="IPR027417">
    <property type="entry name" value="P-loop_NTPase"/>
</dbReference>
<dbReference type="GO" id="GO:0002949">
    <property type="term" value="P:tRNA threonylcarbamoyladenosine modification"/>
    <property type="evidence" value="ECO:0007669"/>
    <property type="project" value="InterPro"/>
</dbReference>
<dbReference type="OrthoDB" id="9800307at2"/>
<keyword evidence="8 12" id="KW-0067">ATP-binding</keyword>
<keyword evidence="6" id="KW-0479">Metal-binding</keyword>
<evidence type="ECO:0000256" key="9">
    <source>
        <dbReference type="ARBA" id="ARBA00022842"/>
    </source>
</evidence>
<dbReference type="STRING" id="1437874.CSPHI_02140"/>
<evidence type="ECO:0000256" key="6">
    <source>
        <dbReference type="ARBA" id="ARBA00022723"/>
    </source>
</evidence>
<evidence type="ECO:0000256" key="3">
    <source>
        <dbReference type="ARBA" id="ARBA00019010"/>
    </source>
</evidence>
<keyword evidence="7" id="KW-0547">Nucleotide-binding</keyword>
<dbReference type="EMBL" id="CP009248">
    <property type="protein sequence ID" value="APT90071.1"/>
    <property type="molecule type" value="Genomic_DNA"/>
</dbReference>
<protein>
    <recommendedName>
        <fullName evidence="3">tRNA threonylcarbamoyladenosine biosynthesis protein TsaE</fullName>
    </recommendedName>
    <alternativeName>
        <fullName evidence="11">t(6)A37 threonylcarbamoyladenosine biosynthesis protein TsaE</fullName>
    </alternativeName>
</protein>
<keyword evidence="4" id="KW-0963">Cytoplasm</keyword>
<evidence type="ECO:0000256" key="7">
    <source>
        <dbReference type="ARBA" id="ARBA00022741"/>
    </source>
</evidence>
<evidence type="ECO:0000256" key="2">
    <source>
        <dbReference type="ARBA" id="ARBA00007599"/>
    </source>
</evidence>
<keyword evidence="5" id="KW-0819">tRNA processing</keyword>
<comment type="function">
    <text evidence="10">Required for the formation of a threonylcarbamoyl group on adenosine at position 37 (t(6)A37) in tRNAs that read codons beginning with adenine. Is involved in the transfer of the threonylcarbamoyl moiety of threonylcarbamoyl-AMP (TC-AMP) to the N6 group of A37, together with TsaD and TsaB. TsaE seems to play an indirect role in the t(6)A biosynthesis pathway, possibly in regulating the core enzymatic function of TsaD.</text>
</comment>
<evidence type="ECO:0000256" key="4">
    <source>
        <dbReference type="ARBA" id="ARBA00022490"/>
    </source>
</evidence>
<dbReference type="GO" id="GO:0046872">
    <property type="term" value="F:metal ion binding"/>
    <property type="evidence" value="ECO:0007669"/>
    <property type="project" value="UniProtKB-KW"/>
</dbReference>
<evidence type="ECO:0000256" key="1">
    <source>
        <dbReference type="ARBA" id="ARBA00004496"/>
    </source>
</evidence>
<dbReference type="SUPFAM" id="SSF52540">
    <property type="entry name" value="P-loop containing nucleoside triphosphate hydrolases"/>
    <property type="match status" value="1"/>
</dbReference>
<accession>A0A1L7CW86</accession>
<dbReference type="KEGG" id="csph:CSPHI_02140"/>
<organism evidence="12 13">
    <name type="scientific">Corynebacterium sphenisci DSM 44792</name>
    <dbReference type="NCBI Taxonomy" id="1437874"/>
    <lineage>
        <taxon>Bacteria</taxon>
        <taxon>Bacillati</taxon>
        <taxon>Actinomycetota</taxon>
        <taxon>Actinomycetes</taxon>
        <taxon>Mycobacteriales</taxon>
        <taxon>Corynebacteriaceae</taxon>
        <taxon>Corynebacterium</taxon>
    </lineage>
</organism>
<sequence length="158" mass="16158">MDERIFPARGRRTVADAEAMRALGAELGAALRPGDLVLLDGPLGAGKTTLAQGIAAGMGVRGRVTSPTFVIAREHRPAAPGGVRLVHADLYRLLDAGGDLAGGLDALDLDTDLAGAAVVAEWGGGLAEALAEERLEVAIDRSAADGSREVTWRLVGVG</sequence>
<gene>
    <name evidence="12" type="ORF">CSPHI_02140</name>
</gene>
<proteinExistence type="inferred from homology"/>
<dbReference type="Gene3D" id="3.40.50.300">
    <property type="entry name" value="P-loop containing nucleotide triphosphate hydrolases"/>
    <property type="match status" value="1"/>
</dbReference>
<dbReference type="GO" id="GO:0005737">
    <property type="term" value="C:cytoplasm"/>
    <property type="evidence" value="ECO:0007669"/>
    <property type="project" value="UniProtKB-SubCell"/>
</dbReference>